<evidence type="ECO:0000313" key="7">
    <source>
        <dbReference type="EMBL" id="PWI74400.1"/>
    </source>
</evidence>
<dbReference type="SMART" id="SM00454">
    <property type="entry name" value="SAM"/>
    <property type="match status" value="1"/>
</dbReference>
<dbReference type="SUPFAM" id="SSF47095">
    <property type="entry name" value="HMG-box"/>
    <property type="match status" value="1"/>
</dbReference>
<dbReference type="PROSITE" id="PS50118">
    <property type="entry name" value="HMG_BOX_2"/>
    <property type="match status" value="1"/>
</dbReference>
<dbReference type="Pfam" id="PF00536">
    <property type="entry name" value="SAM_1"/>
    <property type="match status" value="1"/>
</dbReference>
<dbReference type="PANTHER" id="PTHR46040">
    <property type="entry name" value="HIGH MOBILITY GROUP PROTEIN 2"/>
    <property type="match status" value="1"/>
</dbReference>
<feature type="compositionally biased region" description="Polar residues" evidence="4">
    <location>
        <begin position="262"/>
        <end position="278"/>
    </location>
</feature>
<feature type="domain" description="HMG box" evidence="5">
    <location>
        <begin position="116"/>
        <end position="182"/>
    </location>
</feature>
<gene>
    <name evidence="7" type="ORF">PCL_07714</name>
    <name evidence="6" type="ORF">Purlil1_4402</name>
</gene>
<feature type="region of interest" description="Disordered" evidence="4">
    <location>
        <begin position="201"/>
        <end position="343"/>
    </location>
</feature>
<evidence type="ECO:0000256" key="3">
    <source>
        <dbReference type="PROSITE-ProRule" id="PRU00267"/>
    </source>
</evidence>
<dbReference type="GO" id="GO:0010468">
    <property type="term" value="P:regulation of gene expression"/>
    <property type="evidence" value="ECO:0007669"/>
    <property type="project" value="TreeGrafter"/>
</dbReference>
<dbReference type="PANTHER" id="PTHR46040:SF3">
    <property type="entry name" value="HIGH MOBILITY GROUP PROTEIN 2"/>
    <property type="match status" value="1"/>
</dbReference>
<dbReference type="EMBL" id="JAWRVI010000012">
    <property type="protein sequence ID" value="KAK4091388.1"/>
    <property type="molecule type" value="Genomic_DNA"/>
</dbReference>
<reference evidence="7" key="1">
    <citation type="submission" date="2015-05" db="EMBL/GenBank/DDBJ databases">
        <authorList>
            <person name="Wang D.B."/>
            <person name="Wang M."/>
        </authorList>
    </citation>
    <scope>NUCLEOTIDE SEQUENCE</scope>
    <source>
        <strain evidence="7">36-1</strain>
    </source>
</reference>
<evidence type="ECO:0000259" key="5">
    <source>
        <dbReference type="PROSITE" id="PS50118"/>
    </source>
</evidence>
<reference evidence="6 9" key="4">
    <citation type="journal article" date="2024" name="Microbiol. Resour. Announc.">
        <title>Genome annotations for the ascomycete fungi Trichoderma harzianum, Trichoderma aggressivum, and Purpureocillium lilacinum.</title>
        <authorList>
            <person name="Beijen E.P.W."/>
            <person name="Ohm R.A."/>
        </authorList>
    </citation>
    <scope>NUCLEOTIDE SEQUENCE [LARGE SCALE GENOMIC DNA]</scope>
    <source>
        <strain evidence="6 9">CBS 150709</strain>
    </source>
</reference>
<comment type="caution">
    <text evidence="7">The sequence shown here is derived from an EMBL/GenBank/DDBJ whole genome shotgun (WGS) entry which is preliminary data.</text>
</comment>
<accession>A0A2U3EIX7</accession>
<keyword evidence="9" id="KW-1185">Reference proteome</keyword>
<dbReference type="InterPro" id="IPR001660">
    <property type="entry name" value="SAM"/>
</dbReference>
<dbReference type="AlphaFoldDB" id="A0A2U3EIX7"/>
<evidence type="ECO:0000256" key="1">
    <source>
        <dbReference type="ARBA" id="ARBA00023125"/>
    </source>
</evidence>
<dbReference type="InterPro" id="IPR036910">
    <property type="entry name" value="HMG_box_dom_sf"/>
</dbReference>
<dbReference type="GO" id="GO:0005634">
    <property type="term" value="C:nucleus"/>
    <property type="evidence" value="ECO:0007669"/>
    <property type="project" value="UniProtKB-UniRule"/>
</dbReference>
<keyword evidence="2 3" id="KW-0539">Nucleus</keyword>
<dbReference type="EMBL" id="LCWV01000003">
    <property type="protein sequence ID" value="PWI74400.1"/>
    <property type="molecule type" value="Genomic_DNA"/>
</dbReference>
<feature type="DNA-binding region" description="HMG box" evidence="3">
    <location>
        <begin position="116"/>
        <end position="182"/>
    </location>
</feature>
<feature type="compositionally biased region" description="Basic residues" evidence="4">
    <location>
        <begin position="100"/>
        <end position="109"/>
    </location>
</feature>
<keyword evidence="1 3" id="KW-0238">DNA-binding</keyword>
<evidence type="ECO:0000313" key="6">
    <source>
        <dbReference type="EMBL" id="KAK4091388.1"/>
    </source>
</evidence>
<organism evidence="7 8">
    <name type="scientific">Purpureocillium lilacinum</name>
    <name type="common">Paecilomyces lilacinus</name>
    <dbReference type="NCBI Taxonomy" id="33203"/>
    <lineage>
        <taxon>Eukaryota</taxon>
        <taxon>Fungi</taxon>
        <taxon>Dikarya</taxon>
        <taxon>Ascomycota</taxon>
        <taxon>Pezizomycotina</taxon>
        <taxon>Sordariomycetes</taxon>
        <taxon>Hypocreomycetidae</taxon>
        <taxon>Hypocreales</taxon>
        <taxon>Ophiocordycipitaceae</taxon>
        <taxon>Purpureocillium</taxon>
    </lineage>
</organism>
<feature type="compositionally biased region" description="Basic and acidic residues" evidence="4">
    <location>
        <begin position="201"/>
        <end position="220"/>
    </location>
</feature>
<evidence type="ECO:0000313" key="8">
    <source>
        <dbReference type="Proteomes" id="UP000245956"/>
    </source>
</evidence>
<protein>
    <submittedName>
        <fullName evidence="7">High mobility group, superfamily</fullName>
    </submittedName>
    <submittedName>
        <fullName evidence="6">Transcriptional regulator family: HMG</fullName>
    </submittedName>
</protein>
<dbReference type="InterPro" id="IPR013761">
    <property type="entry name" value="SAM/pointed_sf"/>
</dbReference>
<evidence type="ECO:0000256" key="4">
    <source>
        <dbReference type="SAM" id="MobiDB-lite"/>
    </source>
</evidence>
<dbReference type="Proteomes" id="UP001287286">
    <property type="component" value="Unassembled WGS sequence"/>
</dbReference>
<feature type="compositionally biased region" description="Polar residues" evidence="4">
    <location>
        <begin position="224"/>
        <end position="233"/>
    </location>
</feature>
<proteinExistence type="predicted"/>
<feature type="region of interest" description="Disordered" evidence="4">
    <location>
        <begin position="356"/>
        <end position="405"/>
    </location>
</feature>
<dbReference type="Pfam" id="PF00505">
    <property type="entry name" value="HMG_box"/>
    <property type="match status" value="1"/>
</dbReference>
<dbReference type="SMART" id="SM00398">
    <property type="entry name" value="HMG"/>
    <property type="match status" value="1"/>
</dbReference>
<dbReference type="InterPro" id="IPR051965">
    <property type="entry name" value="ChromReg_NeuronalGeneExpr"/>
</dbReference>
<name>A0A2U3EIX7_PURLI</name>
<dbReference type="InterPro" id="IPR009071">
    <property type="entry name" value="HMG_box_dom"/>
</dbReference>
<reference evidence="6" key="3">
    <citation type="submission" date="2023-11" db="EMBL/GenBank/DDBJ databases">
        <authorList>
            <person name="Beijen E."/>
            <person name="Ohm R.A."/>
        </authorList>
    </citation>
    <scope>NUCLEOTIDE SEQUENCE</scope>
    <source>
        <strain evidence="6">CBS 150709</strain>
    </source>
</reference>
<sequence>MTQVLDDIFAELGLSRYLDAFVDQGFDTWDTILDIQESDLDALGVKLGHRRKLQRRIANARGIAPSVSLASVKSASEDIKSEPSRRESGRLEGGNEGHGVAKRKYRRHPKPDENAPERPPSAYVLFSNKMREDLKGQSLTFTEIAKLVGENWQNLDPAEKETYESQANAAKEKYHRDLAEYKKTPEYRRYSQYLHEFREKQAKHNKAHDAAKRPKLEPPRLRHGSSSSSATPNGGQSSGTGSGSSSERQQGSEPPPTRQERVNSTASMAGSQHSSTAPSIAYRHSLDDNGPSPRTNHFDSGSPRDTHSRRPPSWPSRNRTESSHQPLPSLSDMLDDGKKNVDTPMVDASAYASGHAASGQMRLVGDGPTVLPPSRTPMLRHEPSSGGTTASSNSSTSINRIPGEGPLPIHALLADRTMSDTPDFIDKQPQPMPIAVAAANADDRRDPSFKIGHGPRGYGMHGPGSVDASEASANVARTGFQAESSAFKHMKVEQSGEDVLMTAVTPTDDNGKGGFDGMSALLRAGEIVGRRGRPHP</sequence>
<feature type="compositionally biased region" description="Basic and acidic residues" evidence="4">
    <location>
        <begin position="75"/>
        <end position="95"/>
    </location>
</feature>
<dbReference type="GO" id="GO:0003677">
    <property type="term" value="F:DNA binding"/>
    <property type="evidence" value="ECO:0007669"/>
    <property type="project" value="UniProtKB-UniRule"/>
</dbReference>
<feature type="compositionally biased region" description="Low complexity" evidence="4">
    <location>
        <begin position="384"/>
        <end position="397"/>
    </location>
</feature>
<dbReference type="Gene3D" id="1.10.30.10">
    <property type="entry name" value="High mobility group box domain"/>
    <property type="match status" value="1"/>
</dbReference>
<dbReference type="SUPFAM" id="SSF47769">
    <property type="entry name" value="SAM/Pointed domain"/>
    <property type="match status" value="1"/>
</dbReference>
<reference evidence="7 8" key="2">
    <citation type="journal article" date="2016" name="Front. Microbiol.">
        <title>Genome and transcriptome sequences reveal the specific parasitism of the nematophagous Purpureocillium lilacinum 36-1.</title>
        <authorList>
            <person name="Xie J."/>
            <person name="Li S."/>
            <person name="Mo C."/>
            <person name="Xiao X."/>
            <person name="Peng D."/>
            <person name="Wang G."/>
            <person name="Xiao Y."/>
        </authorList>
    </citation>
    <scope>NUCLEOTIDE SEQUENCE [LARGE SCALE GENOMIC DNA]</scope>
    <source>
        <strain evidence="7 8">36-1</strain>
    </source>
</reference>
<dbReference type="Gene3D" id="1.10.150.50">
    <property type="entry name" value="Transcription Factor, Ets-1"/>
    <property type="match status" value="1"/>
</dbReference>
<evidence type="ECO:0000256" key="2">
    <source>
        <dbReference type="ARBA" id="ARBA00023242"/>
    </source>
</evidence>
<evidence type="ECO:0000313" key="9">
    <source>
        <dbReference type="Proteomes" id="UP001287286"/>
    </source>
</evidence>
<feature type="compositionally biased region" description="Low complexity" evidence="4">
    <location>
        <begin position="243"/>
        <end position="252"/>
    </location>
</feature>
<dbReference type="Proteomes" id="UP000245956">
    <property type="component" value="Unassembled WGS sequence"/>
</dbReference>
<feature type="region of interest" description="Disordered" evidence="4">
    <location>
        <begin position="72"/>
        <end position="120"/>
    </location>
</feature>